<dbReference type="InterPro" id="IPR011990">
    <property type="entry name" value="TPR-like_helical_dom_sf"/>
</dbReference>
<feature type="non-terminal residue" evidence="3">
    <location>
        <position position="1"/>
    </location>
</feature>
<dbReference type="InterPro" id="IPR039190">
    <property type="entry name" value="TTC14"/>
</dbReference>
<dbReference type="PANTHER" id="PTHR23184:SF9">
    <property type="entry name" value="TETRATRICOPEPTIDE REPEAT PROTEIN 14"/>
    <property type="match status" value="1"/>
</dbReference>
<evidence type="ECO:0000256" key="1">
    <source>
        <dbReference type="PROSITE-ProRule" id="PRU00339"/>
    </source>
</evidence>
<organism evidence="3">
    <name type="scientific">Tetraselmis sp. GSL018</name>
    <dbReference type="NCBI Taxonomy" id="582737"/>
    <lineage>
        <taxon>Eukaryota</taxon>
        <taxon>Viridiplantae</taxon>
        <taxon>Chlorophyta</taxon>
        <taxon>core chlorophytes</taxon>
        <taxon>Chlorodendrophyceae</taxon>
        <taxon>Chlorodendrales</taxon>
        <taxon>Chlorodendraceae</taxon>
        <taxon>Tetraselmis</taxon>
    </lineage>
</organism>
<gene>
    <name evidence="3" type="ORF">TSPGSL018_29263</name>
</gene>
<dbReference type="Pfam" id="PF13432">
    <property type="entry name" value="TPR_16"/>
    <property type="match status" value="1"/>
</dbReference>
<sequence>AWAREAVLKGIALAKAGEYDKACQYYDQALELNPQSVDAFVAKGAARANQSRFSEAIHDFEKAIGIDPEHANAAEYLSATRQRWTEANRKSSEVCGPSSGGAGDNRRDNEKFNLQEELEEAFAAAKRKIARKDKKHSLGGKDRHHKKKHRNSGSKVCLWAFKDAGVCVWVCGGVFCSVALRDGSGFTRSSCCCFLRRWRNTTCRDNWRATAGFYDFQGNRL</sequence>
<dbReference type="PANTHER" id="PTHR23184">
    <property type="entry name" value="TETRATRICOPEPTIDE REPEAT PROTEIN 14"/>
    <property type="match status" value="1"/>
</dbReference>
<feature type="region of interest" description="Disordered" evidence="2">
    <location>
        <begin position="88"/>
        <end position="108"/>
    </location>
</feature>
<dbReference type="InterPro" id="IPR019734">
    <property type="entry name" value="TPR_rpt"/>
</dbReference>
<dbReference type="SUPFAM" id="SSF48452">
    <property type="entry name" value="TPR-like"/>
    <property type="match status" value="1"/>
</dbReference>
<dbReference type="SMART" id="SM00028">
    <property type="entry name" value="TPR"/>
    <property type="match status" value="2"/>
</dbReference>
<proteinExistence type="predicted"/>
<accession>A0A061RMS7</accession>
<dbReference type="PROSITE" id="PS50005">
    <property type="entry name" value="TPR"/>
    <property type="match status" value="2"/>
</dbReference>
<keyword evidence="1" id="KW-0802">TPR repeat</keyword>
<dbReference type="PROSITE" id="PS50293">
    <property type="entry name" value="TPR_REGION"/>
    <property type="match status" value="1"/>
</dbReference>
<evidence type="ECO:0000313" key="3">
    <source>
        <dbReference type="EMBL" id="JAC73283.1"/>
    </source>
</evidence>
<feature type="repeat" description="TPR" evidence="1">
    <location>
        <begin position="3"/>
        <end position="36"/>
    </location>
</feature>
<dbReference type="EMBL" id="GBEZ01012621">
    <property type="protein sequence ID" value="JAC73283.1"/>
    <property type="molecule type" value="Transcribed_RNA"/>
</dbReference>
<dbReference type="Gene3D" id="1.25.40.10">
    <property type="entry name" value="Tetratricopeptide repeat domain"/>
    <property type="match status" value="1"/>
</dbReference>
<dbReference type="AlphaFoldDB" id="A0A061RMS7"/>
<evidence type="ECO:0000256" key="2">
    <source>
        <dbReference type="SAM" id="MobiDB-lite"/>
    </source>
</evidence>
<feature type="repeat" description="TPR" evidence="1">
    <location>
        <begin position="37"/>
        <end position="70"/>
    </location>
</feature>
<name>A0A061RMS7_9CHLO</name>
<reference evidence="3" key="1">
    <citation type="submission" date="2014-05" db="EMBL/GenBank/DDBJ databases">
        <title>The transcriptome of the halophilic microalga Tetraselmis sp. GSL018 isolated from the Great Salt Lake, Utah.</title>
        <authorList>
            <person name="Jinkerson R.E."/>
            <person name="D'Adamo S."/>
            <person name="Posewitz M.C."/>
        </authorList>
    </citation>
    <scope>NUCLEOTIDE SEQUENCE</scope>
    <source>
        <strain evidence="3">GSL018</strain>
    </source>
</reference>
<protein>
    <submittedName>
        <fullName evidence="3">Uncharacterized protein</fullName>
    </submittedName>
</protein>